<evidence type="ECO:0000313" key="2">
    <source>
        <dbReference type="Proteomes" id="UP001066276"/>
    </source>
</evidence>
<dbReference type="EMBL" id="JANPWB010000002">
    <property type="protein sequence ID" value="KAJ1206881.1"/>
    <property type="molecule type" value="Genomic_DNA"/>
</dbReference>
<protein>
    <submittedName>
        <fullName evidence="1">Uncharacterized protein</fullName>
    </submittedName>
</protein>
<accession>A0AAV7W2J4</accession>
<gene>
    <name evidence="1" type="ORF">NDU88_002274</name>
</gene>
<dbReference type="Proteomes" id="UP001066276">
    <property type="component" value="Chromosome 1_2"/>
</dbReference>
<name>A0AAV7W2J4_PLEWA</name>
<evidence type="ECO:0000313" key="1">
    <source>
        <dbReference type="EMBL" id="KAJ1206881.1"/>
    </source>
</evidence>
<comment type="caution">
    <text evidence="1">The sequence shown here is derived from an EMBL/GenBank/DDBJ whole genome shotgun (WGS) entry which is preliminary data.</text>
</comment>
<reference evidence="1" key="1">
    <citation type="journal article" date="2022" name="bioRxiv">
        <title>Sequencing and chromosome-scale assembly of the giantPleurodeles waltlgenome.</title>
        <authorList>
            <person name="Brown T."/>
            <person name="Elewa A."/>
            <person name="Iarovenko S."/>
            <person name="Subramanian E."/>
            <person name="Araus A.J."/>
            <person name="Petzold A."/>
            <person name="Susuki M."/>
            <person name="Suzuki K.-i.T."/>
            <person name="Hayashi T."/>
            <person name="Toyoda A."/>
            <person name="Oliveira C."/>
            <person name="Osipova E."/>
            <person name="Leigh N.D."/>
            <person name="Simon A."/>
            <person name="Yun M.H."/>
        </authorList>
    </citation>
    <scope>NUCLEOTIDE SEQUENCE</scope>
    <source>
        <strain evidence="1">20211129_DDA</strain>
        <tissue evidence="1">Liver</tissue>
    </source>
</reference>
<keyword evidence="2" id="KW-1185">Reference proteome</keyword>
<sequence>MRADRPSTVCPSRGQMAAAGWNPCPWVAFCLKGTPLATAPDGKRSSPPPILAVPRAHSQSQMARAVWASGTRGTQLPRVLRSAAPRRMESGRAPPILARICRAKWLVQSGPLAHAAHNFRVCRALVFFFVFAARMRGATEPAALAMHQVPEPRFQQGGGHGALQPLCPP</sequence>
<dbReference type="AlphaFoldDB" id="A0AAV7W2J4"/>
<proteinExistence type="predicted"/>
<organism evidence="1 2">
    <name type="scientific">Pleurodeles waltl</name>
    <name type="common">Iberian ribbed newt</name>
    <dbReference type="NCBI Taxonomy" id="8319"/>
    <lineage>
        <taxon>Eukaryota</taxon>
        <taxon>Metazoa</taxon>
        <taxon>Chordata</taxon>
        <taxon>Craniata</taxon>
        <taxon>Vertebrata</taxon>
        <taxon>Euteleostomi</taxon>
        <taxon>Amphibia</taxon>
        <taxon>Batrachia</taxon>
        <taxon>Caudata</taxon>
        <taxon>Salamandroidea</taxon>
        <taxon>Salamandridae</taxon>
        <taxon>Pleurodelinae</taxon>
        <taxon>Pleurodeles</taxon>
    </lineage>
</organism>